<proteinExistence type="predicted"/>
<dbReference type="Pfam" id="PF15738">
    <property type="entry name" value="YafQ_toxin"/>
    <property type="match status" value="1"/>
</dbReference>
<evidence type="ECO:0000313" key="3">
    <source>
        <dbReference type="Proteomes" id="UP000176682"/>
    </source>
</evidence>
<name>A0A1F5FIW8_9BACT</name>
<reference evidence="2 3" key="1">
    <citation type="journal article" date="2016" name="Nat. Commun.">
        <title>Thousands of microbial genomes shed light on interconnected biogeochemical processes in an aquifer system.</title>
        <authorList>
            <person name="Anantharaman K."/>
            <person name="Brown C.T."/>
            <person name="Hug L.A."/>
            <person name="Sharon I."/>
            <person name="Castelle C.J."/>
            <person name="Probst A.J."/>
            <person name="Thomas B.C."/>
            <person name="Singh A."/>
            <person name="Wilkins M.J."/>
            <person name="Karaoz U."/>
            <person name="Brodie E.L."/>
            <person name="Williams K.H."/>
            <person name="Hubbard S.S."/>
            <person name="Banfield J.F."/>
        </authorList>
    </citation>
    <scope>NUCLEOTIDE SEQUENCE [LARGE SCALE GENOMIC DNA]</scope>
</reference>
<dbReference type="InterPro" id="IPR035093">
    <property type="entry name" value="RelE/ParE_toxin_dom_sf"/>
</dbReference>
<gene>
    <name evidence="2" type="ORF">A2368_02350</name>
</gene>
<dbReference type="AlphaFoldDB" id="A0A1F5FIW8"/>
<organism evidence="2 3">
    <name type="scientific">Candidatus Collierbacteria bacterium RIFOXYB1_FULL_49_13</name>
    <dbReference type="NCBI Taxonomy" id="1817728"/>
    <lineage>
        <taxon>Bacteria</taxon>
        <taxon>Candidatus Collieribacteriota</taxon>
    </lineage>
</organism>
<dbReference type="EMBL" id="MFAM01000017">
    <property type="protein sequence ID" value="OGD79557.1"/>
    <property type="molecule type" value="Genomic_DNA"/>
</dbReference>
<sequence>MKIRLSKRLVIKIKKINSKNPKLARVIKKQLNLCQTDPRHKSLRIHKLSGEMKDIWSISISRNIRMVYIKRGDEAYFFDVGTHDQVYKK</sequence>
<evidence type="ECO:0000313" key="2">
    <source>
        <dbReference type="EMBL" id="OGD79557.1"/>
    </source>
</evidence>
<accession>A0A1F5FIW8</accession>
<evidence type="ECO:0008006" key="4">
    <source>
        <dbReference type="Google" id="ProtNLM"/>
    </source>
</evidence>
<dbReference type="InterPro" id="IPR007712">
    <property type="entry name" value="RelE/ParE_toxin"/>
</dbReference>
<dbReference type="SUPFAM" id="SSF143011">
    <property type="entry name" value="RelE-like"/>
    <property type="match status" value="1"/>
</dbReference>
<protein>
    <recommendedName>
        <fullName evidence="4">Type II toxin-antitoxin system mRNA interferase toxin, RelE/StbE family</fullName>
    </recommendedName>
</protein>
<dbReference type="NCBIfam" id="TIGR02385">
    <property type="entry name" value="RelE_StbE"/>
    <property type="match status" value="1"/>
</dbReference>
<dbReference type="InterPro" id="IPR004386">
    <property type="entry name" value="Toxin_YafQ-like"/>
</dbReference>
<evidence type="ECO:0000256" key="1">
    <source>
        <dbReference type="ARBA" id="ARBA00022649"/>
    </source>
</evidence>
<dbReference type="Proteomes" id="UP000176682">
    <property type="component" value="Unassembled WGS sequence"/>
</dbReference>
<keyword evidence="1" id="KW-1277">Toxin-antitoxin system</keyword>
<comment type="caution">
    <text evidence="2">The sequence shown here is derived from an EMBL/GenBank/DDBJ whole genome shotgun (WGS) entry which is preliminary data.</text>
</comment>
<dbReference type="Gene3D" id="3.30.2310.20">
    <property type="entry name" value="RelE-like"/>
    <property type="match status" value="1"/>
</dbReference>